<evidence type="ECO:0008006" key="5">
    <source>
        <dbReference type="Google" id="ProtNLM"/>
    </source>
</evidence>
<reference evidence="3 4" key="1">
    <citation type="journal article" date="2020" name="ISME J.">
        <title>Uncovering the hidden diversity of litter-decomposition mechanisms in mushroom-forming fungi.</title>
        <authorList>
            <person name="Floudas D."/>
            <person name="Bentzer J."/>
            <person name="Ahren D."/>
            <person name="Johansson T."/>
            <person name="Persson P."/>
            <person name="Tunlid A."/>
        </authorList>
    </citation>
    <scope>NUCLEOTIDE SEQUENCE [LARGE SCALE GENOMIC DNA]</scope>
    <source>
        <strain evidence="3 4">CBS 101986</strain>
    </source>
</reference>
<feature type="region of interest" description="Disordered" evidence="1">
    <location>
        <begin position="271"/>
        <end position="300"/>
    </location>
</feature>
<accession>A0A8H5AY96</accession>
<comment type="caution">
    <text evidence="3">The sequence shown here is derived from an EMBL/GenBank/DDBJ whole genome shotgun (WGS) entry which is preliminary data.</text>
</comment>
<evidence type="ECO:0000313" key="4">
    <source>
        <dbReference type="Proteomes" id="UP000567179"/>
    </source>
</evidence>
<feature type="transmembrane region" description="Helical" evidence="2">
    <location>
        <begin position="137"/>
        <end position="160"/>
    </location>
</feature>
<dbReference type="EMBL" id="JAACJJ010000056">
    <property type="protein sequence ID" value="KAF5313149.1"/>
    <property type="molecule type" value="Genomic_DNA"/>
</dbReference>
<organism evidence="3 4">
    <name type="scientific">Psilocybe cf. subviscida</name>
    <dbReference type="NCBI Taxonomy" id="2480587"/>
    <lineage>
        <taxon>Eukaryota</taxon>
        <taxon>Fungi</taxon>
        <taxon>Dikarya</taxon>
        <taxon>Basidiomycota</taxon>
        <taxon>Agaricomycotina</taxon>
        <taxon>Agaricomycetes</taxon>
        <taxon>Agaricomycetidae</taxon>
        <taxon>Agaricales</taxon>
        <taxon>Agaricineae</taxon>
        <taxon>Strophariaceae</taxon>
        <taxon>Psilocybe</taxon>
    </lineage>
</organism>
<dbReference type="InterPro" id="IPR009571">
    <property type="entry name" value="SUR7/Rim9-like_fungi"/>
</dbReference>
<evidence type="ECO:0000256" key="1">
    <source>
        <dbReference type="SAM" id="MobiDB-lite"/>
    </source>
</evidence>
<feature type="transmembrane region" description="Helical" evidence="2">
    <location>
        <begin position="12"/>
        <end position="31"/>
    </location>
</feature>
<evidence type="ECO:0000256" key="2">
    <source>
        <dbReference type="SAM" id="Phobius"/>
    </source>
</evidence>
<feature type="region of interest" description="Disordered" evidence="1">
    <location>
        <begin position="325"/>
        <end position="419"/>
    </location>
</feature>
<evidence type="ECO:0000313" key="3">
    <source>
        <dbReference type="EMBL" id="KAF5313149.1"/>
    </source>
</evidence>
<dbReference type="GO" id="GO:0035838">
    <property type="term" value="C:growing cell tip"/>
    <property type="evidence" value="ECO:0007669"/>
    <property type="project" value="TreeGrafter"/>
</dbReference>
<dbReference type="Proteomes" id="UP000567179">
    <property type="component" value="Unassembled WGS sequence"/>
</dbReference>
<name>A0A8H5AY96_9AGAR</name>
<dbReference type="Pfam" id="PF06687">
    <property type="entry name" value="SUR7"/>
    <property type="match status" value="1"/>
</dbReference>
<keyword evidence="4" id="KW-1185">Reference proteome</keyword>
<dbReference type="GO" id="GO:0032153">
    <property type="term" value="C:cell division site"/>
    <property type="evidence" value="ECO:0007669"/>
    <property type="project" value="TreeGrafter"/>
</dbReference>
<keyword evidence="2" id="KW-0812">Transmembrane</keyword>
<feature type="region of interest" description="Disordered" evidence="1">
    <location>
        <begin position="506"/>
        <end position="565"/>
    </location>
</feature>
<dbReference type="OrthoDB" id="3365245at2759"/>
<feature type="compositionally biased region" description="Polar residues" evidence="1">
    <location>
        <begin position="285"/>
        <end position="300"/>
    </location>
</feature>
<keyword evidence="2" id="KW-0472">Membrane</keyword>
<feature type="transmembrane region" description="Helical" evidence="2">
    <location>
        <begin position="172"/>
        <end position="195"/>
    </location>
</feature>
<dbReference type="PANTHER" id="PTHR28013:SF4">
    <property type="entry name" value="MARVEL DOMAIN-CONTAINING PROTEIN"/>
    <property type="match status" value="1"/>
</dbReference>
<dbReference type="InterPro" id="IPR051380">
    <property type="entry name" value="pH-response_reg_palI/RIM9"/>
</dbReference>
<sequence>MGIIRPATPGFLVTLVATILLAVVVFCVPYFKTIFFLKASITVDGFTGNITFGTLGYCLELTNGTTCSKPTIGYELDVNALLGVSKKLPVDIPQVAVKWITTALVLHVVALVAAAGSAVFGLLAHVREMSMACCSTFISGLAAVVAMLAFIFDLILFFVAKARINHVGSAQIGNAIWLTLAAWLLLFFSGCFYALGRCCISNRPRVPGGGKGGMWSGNRDNEGGPNKDYAEQMRLDAVKAEADRKARAASGPKESGLPAFYEAQPLTGHMDSDQVYVDGDDHSQTHLVPTPVSSHSRRPTNQNYAGGYAQAAPGTRTIDEYYNPTQAENTYPPQNRRDNSTSAYSANVPHSPMAQHAAGPSQTAYGASPYGGYNAQSQSPPPNNFLAPNAQYSAGGYGHTSRGSSYHTASPHQQEQSAYSQYDTYGAQPQEQNHYAEPSSYHDPYASASGVHTATPNPYVVHTPAPPAQQGYPERQYTLGGDGYGTNSVPPLPEHQGAYAYGDAPLTHSPPPQPAPINTNVGYAAGPISPIRGPRPQPGSMSHEESPPGYDPGVSGVTGNWGKQR</sequence>
<protein>
    <recommendedName>
        <fullName evidence="5">Pali-domain-containing protein</fullName>
    </recommendedName>
</protein>
<feature type="transmembrane region" description="Helical" evidence="2">
    <location>
        <begin position="104"/>
        <end position="125"/>
    </location>
</feature>
<dbReference type="PANTHER" id="PTHR28013">
    <property type="entry name" value="PROTEIN DCV1-RELATED"/>
    <property type="match status" value="1"/>
</dbReference>
<dbReference type="AlphaFoldDB" id="A0A8H5AY96"/>
<gene>
    <name evidence="3" type="ORF">D9619_002647</name>
</gene>
<keyword evidence="2" id="KW-1133">Transmembrane helix</keyword>
<dbReference type="GO" id="GO:0005886">
    <property type="term" value="C:plasma membrane"/>
    <property type="evidence" value="ECO:0007669"/>
    <property type="project" value="InterPro"/>
</dbReference>
<proteinExistence type="predicted"/>
<feature type="compositionally biased region" description="Polar residues" evidence="1">
    <location>
        <begin position="401"/>
        <end position="419"/>
    </location>
</feature>